<evidence type="ECO:0000313" key="9">
    <source>
        <dbReference type="Proteomes" id="UP000243376"/>
    </source>
</evidence>
<feature type="active site" description="Proton donor/acceptor" evidence="7">
    <location>
        <position position="215"/>
    </location>
</feature>
<dbReference type="EMBL" id="PNIQ01000122">
    <property type="protein sequence ID" value="PMP86063.1"/>
    <property type="molecule type" value="Genomic_DNA"/>
</dbReference>
<dbReference type="SUPFAM" id="SSF51569">
    <property type="entry name" value="Aldolase"/>
    <property type="match status" value="1"/>
</dbReference>
<proteinExistence type="inferred from homology"/>
<dbReference type="InterPro" id="IPR028581">
    <property type="entry name" value="DeoC_typeI"/>
</dbReference>
<evidence type="ECO:0000313" key="8">
    <source>
        <dbReference type="EMBL" id="PMP86063.1"/>
    </source>
</evidence>
<dbReference type="FunFam" id="3.20.20.70:FF:000044">
    <property type="entry name" value="Deoxyribose-phosphate aldolase"/>
    <property type="match status" value="1"/>
</dbReference>
<keyword evidence="2 7" id="KW-0963">Cytoplasm</keyword>
<reference evidence="8 9" key="1">
    <citation type="submission" date="2018-01" db="EMBL/GenBank/DDBJ databases">
        <title>Metagenomic assembled genomes from two thermal pools in the Uzon Caldera, Kamchatka, Russia.</title>
        <authorList>
            <person name="Wilkins L."/>
            <person name="Ettinger C."/>
        </authorList>
    </citation>
    <scope>NUCLEOTIDE SEQUENCE [LARGE SCALE GENOMIC DNA]</scope>
    <source>
        <strain evidence="8">ZAV-02</strain>
    </source>
</reference>
<dbReference type="InterPro" id="IPR013785">
    <property type="entry name" value="Aldolase_TIM"/>
</dbReference>
<evidence type="ECO:0000256" key="6">
    <source>
        <dbReference type="ARBA" id="ARBA00056337"/>
    </source>
</evidence>
<name>A0A2J6XDS5_9CHLR</name>
<dbReference type="GO" id="GO:0009264">
    <property type="term" value="P:deoxyribonucleotide catabolic process"/>
    <property type="evidence" value="ECO:0007669"/>
    <property type="project" value="UniProtKB-UniRule"/>
</dbReference>
<dbReference type="PANTHER" id="PTHR10889:SF1">
    <property type="entry name" value="DEOXYRIBOSE-PHOSPHATE ALDOLASE"/>
    <property type="match status" value="1"/>
</dbReference>
<comment type="subcellular location">
    <subcellularLocation>
        <location evidence="7">Cytoplasm</location>
    </subcellularLocation>
</comment>
<dbReference type="CDD" id="cd00959">
    <property type="entry name" value="DeoC"/>
    <property type="match status" value="1"/>
</dbReference>
<evidence type="ECO:0000256" key="3">
    <source>
        <dbReference type="ARBA" id="ARBA00023239"/>
    </source>
</evidence>
<comment type="catalytic activity">
    <reaction evidence="5 7">
        <text>2-deoxy-D-ribose 5-phosphate = D-glyceraldehyde 3-phosphate + acetaldehyde</text>
        <dbReference type="Rhea" id="RHEA:12821"/>
        <dbReference type="ChEBI" id="CHEBI:15343"/>
        <dbReference type="ChEBI" id="CHEBI:59776"/>
        <dbReference type="ChEBI" id="CHEBI:62877"/>
        <dbReference type="EC" id="4.1.2.4"/>
    </reaction>
</comment>
<dbReference type="InterPro" id="IPR002915">
    <property type="entry name" value="DeoC/FbaB/LacD_aldolase"/>
</dbReference>
<keyword evidence="4 7" id="KW-0704">Schiff base</keyword>
<dbReference type="SMART" id="SM01133">
    <property type="entry name" value="DeoC"/>
    <property type="match status" value="1"/>
</dbReference>
<keyword evidence="3 7" id="KW-0456">Lyase</keyword>
<feature type="active site" description="Schiff-base intermediate with acetaldehyde" evidence="7">
    <location>
        <position position="186"/>
    </location>
</feature>
<gene>
    <name evidence="7 8" type="primary">deoC</name>
    <name evidence="8" type="ORF">C0184_01700</name>
</gene>
<dbReference type="GO" id="GO:0006018">
    <property type="term" value="P:2-deoxyribose 1-phosphate catabolic process"/>
    <property type="evidence" value="ECO:0007669"/>
    <property type="project" value="UniProtKB-UniRule"/>
</dbReference>
<dbReference type="GO" id="GO:0016052">
    <property type="term" value="P:carbohydrate catabolic process"/>
    <property type="evidence" value="ECO:0007669"/>
    <property type="project" value="TreeGrafter"/>
</dbReference>
<dbReference type="AlphaFoldDB" id="A0A2J6XDS5"/>
<evidence type="ECO:0000256" key="5">
    <source>
        <dbReference type="ARBA" id="ARBA00048791"/>
    </source>
</evidence>
<dbReference type="Pfam" id="PF01791">
    <property type="entry name" value="DeoC"/>
    <property type="match status" value="1"/>
</dbReference>
<dbReference type="EC" id="4.1.2.4" evidence="7"/>
<comment type="similarity">
    <text evidence="1 7">Belongs to the DeoC/FbaB aldolase family. DeoC type 1 subfamily.</text>
</comment>
<dbReference type="NCBIfam" id="TIGR00126">
    <property type="entry name" value="deoC"/>
    <property type="match status" value="1"/>
</dbReference>
<sequence>MEDLIAQVRAQVDALVGLPTGTPLPYQPPPASDIPIASFIDHTLLKPEATVDQIDRLCNEAERYRFASVCVNPRYVERCARALAGSPVRVGTVIGFPLGATTTKVKVFETVQAIGHGAREVDMVMAIGALRGREYHVVADDIRAVTDAAHASGVLVKVIIETGLLTDREKVMACLLAVRAGADFVKTSTGFGPGGATVADIALMRATVGPTIGVKASGGVRSLAAAQALIAAGANRIGTSAGVTIVQEAEGTPSDRSAQDAY</sequence>
<comment type="pathway">
    <text evidence="7">Carbohydrate degradation; 2-deoxy-D-ribose 1-phosphate degradation; D-glyceraldehyde 3-phosphate and acetaldehyde from 2-deoxy-alpha-D-ribose 1-phosphate: step 2/2.</text>
</comment>
<dbReference type="UniPathway" id="UPA00002">
    <property type="reaction ID" value="UER00468"/>
</dbReference>
<dbReference type="PIRSF" id="PIRSF001357">
    <property type="entry name" value="DeoC"/>
    <property type="match status" value="1"/>
</dbReference>
<accession>A0A2J6XDS5</accession>
<feature type="active site" description="Proton donor/acceptor" evidence="7">
    <location>
        <position position="122"/>
    </location>
</feature>
<evidence type="ECO:0000256" key="1">
    <source>
        <dbReference type="ARBA" id="ARBA00010936"/>
    </source>
</evidence>
<evidence type="ECO:0000256" key="2">
    <source>
        <dbReference type="ARBA" id="ARBA00022490"/>
    </source>
</evidence>
<organism evidence="8 9">
    <name type="scientific">Chloroflexus aggregans</name>
    <dbReference type="NCBI Taxonomy" id="152260"/>
    <lineage>
        <taxon>Bacteria</taxon>
        <taxon>Bacillati</taxon>
        <taxon>Chloroflexota</taxon>
        <taxon>Chloroflexia</taxon>
        <taxon>Chloroflexales</taxon>
        <taxon>Chloroflexineae</taxon>
        <taxon>Chloroflexaceae</taxon>
        <taxon>Chloroflexus</taxon>
    </lineage>
</organism>
<comment type="function">
    <text evidence="6 7">Catalyzes a reversible aldol reaction between acetaldehyde and D-glyceraldehyde 3-phosphate to generate 2-deoxy-D-ribose 5-phosphate.</text>
</comment>
<dbReference type="GO" id="GO:0005737">
    <property type="term" value="C:cytoplasm"/>
    <property type="evidence" value="ECO:0007669"/>
    <property type="project" value="UniProtKB-SubCell"/>
</dbReference>
<dbReference type="Proteomes" id="UP000243376">
    <property type="component" value="Unassembled WGS sequence"/>
</dbReference>
<dbReference type="InterPro" id="IPR011343">
    <property type="entry name" value="DeoC"/>
</dbReference>
<dbReference type="Gene3D" id="3.20.20.70">
    <property type="entry name" value="Aldolase class I"/>
    <property type="match status" value="1"/>
</dbReference>
<evidence type="ECO:0000256" key="4">
    <source>
        <dbReference type="ARBA" id="ARBA00023270"/>
    </source>
</evidence>
<protein>
    <recommendedName>
        <fullName evidence="7">Deoxyribose-phosphate aldolase</fullName>
        <shortName evidence="7">DERA</shortName>
        <ecNumber evidence="7">4.1.2.4</ecNumber>
    </recommendedName>
    <alternativeName>
        <fullName evidence="7">2-deoxy-D-ribose 5-phosphate aldolase</fullName>
    </alternativeName>
    <alternativeName>
        <fullName evidence="7">Phosphodeoxyriboaldolase</fullName>
        <shortName evidence="7">Deoxyriboaldolase</shortName>
    </alternativeName>
</protein>
<dbReference type="HAMAP" id="MF_00114">
    <property type="entry name" value="DeoC_type1"/>
    <property type="match status" value="1"/>
</dbReference>
<dbReference type="PANTHER" id="PTHR10889">
    <property type="entry name" value="DEOXYRIBOSE-PHOSPHATE ALDOLASE"/>
    <property type="match status" value="1"/>
</dbReference>
<evidence type="ECO:0000256" key="7">
    <source>
        <dbReference type="HAMAP-Rule" id="MF_00114"/>
    </source>
</evidence>
<dbReference type="GO" id="GO:0004139">
    <property type="term" value="F:deoxyribose-phosphate aldolase activity"/>
    <property type="evidence" value="ECO:0007669"/>
    <property type="project" value="UniProtKB-UniRule"/>
</dbReference>
<comment type="caution">
    <text evidence="8">The sequence shown here is derived from an EMBL/GenBank/DDBJ whole genome shotgun (WGS) entry which is preliminary data.</text>
</comment>